<feature type="binding site" evidence="10">
    <location>
        <position position="245"/>
    </location>
    <ligand>
        <name>Mg(2+)</name>
        <dbReference type="ChEBI" id="CHEBI:18420"/>
    </ligand>
</feature>
<evidence type="ECO:0000313" key="13">
    <source>
        <dbReference type="Proteomes" id="UP000002714"/>
    </source>
</evidence>
<dbReference type="PANTHER" id="PTHR46911:SF1">
    <property type="entry name" value="2-ISOPROPYLMALATE SYNTHASE"/>
    <property type="match status" value="1"/>
</dbReference>
<dbReference type="GO" id="GO:0003985">
    <property type="term" value="F:acetyl-CoA C-acetyltransferase activity"/>
    <property type="evidence" value="ECO:0007669"/>
    <property type="project" value="UniProtKB-UniRule"/>
</dbReference>
<evidence type="ECO:0000256" key="8">
    <source>
        <dbReference type="ARBA" id="ARBA00022723"/>
    </source>
</evidence>
<dbReference type="PROSITE" id="PS00815">
    <property type="entry name" value="AIPM_HOMOCIT_SYNTH_1"/>
    <property type="match status" value="1"/>
</dbReference>
<comment type="similarity">
    <text evidence="3 10">Belongs to the alpha-IPM synthase/homocitrate synthase family. LeuA type 2 subfamily.</text>
</comment>
<evidence type="ECO:0000256" key="10">
    <source>
        <dbReference type="HAMAP-Rule" id="MF_00572"/>
    </source>
</evidence>
<feature type="binding site" evidence="10">
    <location>
        <position position="243"/>
    </location>
    <ligand>
        <name>Mg(2+)</name>
        <dbReference type="ChEBI" id="CHEBI:18420"/>
    </ligand>
</feature>
<keyword evidence="8 10" id="KW-0479">Metal-binding</keyword>
<dbReference type="NCBIfam" id="TIGR00970">
    <property type="entry name" value="leuA_yeast"/>
    <property type="match status" value="1"/>
</dbReference>
<dbReference type="Pfam" id="PF22615">
    <property type="entry name" value="IPMS_D2"/>
    <property type="match status" value="1"/>
</dbReference>
<sequence length="552" mass="61689">MKNIPQGKYRPYPKIDLPDRTWPNNSITEAPKWCSVDLRDGNQALINPMDMNKKLSLFALLLKIGFKEIEVGFPSASKVEFDFLRRLVDDKLIPDDVTIQVLVQAREHLIERTFEALRGVKKATIHLYNSTSSAQRKMVFQKSKDEIITLALEGVDLVKKYEKSHDGEIFLEYSPESFTGTELEYAAKIANAVTKRWGISDSRKVIINLPATVEMATPNIYADQIEWMSRHLDNRENVIISTHTHNDRGTSIAATELALLAGADRVEGTLLSNGERTGNVDIITLALNMTTQGIDSKLDFSNVNEVLDVVERCTEIETHVRHPYVGELVYTAFSGSHQDAINKGLAHRKSNPASHWEVPYLPIDPDDVGRSYESIIRINSQSGKGGVAYILEKNFGYQLPKTMHPEMGKLVQDVSDKKGQELSSEEIFEIFNENYFNIKEHISLVDFTVSSLKGISKCTLTYILNGTEIVSNGEGNGPVDACRDALMKDYRNSFSINSYFEHSFGNKSSAKAIAYIEIETPKTLSCFGVGADNDIATASVKALFCALNRAFI</sequence>
<dbReference type="UniPathway" id="UPA00048">
    <property type="reaction ID" value="UER00070"/>
</dbReference>
<dbReference type="InterPro" id="IPR000891">
    <property type="entry name" value="PYR_CT"/>
</dbReference>
<keyword evidence="9 10" id="KW-0100">Branched-chain amino acid biosynthesis</keyword>
<keyword evidence="10" id="KW-0460">Magnesium</keyword>
<keyword evidence="10" id="KW-0963">Cytoplasm</keyword>
<dbReference type="SUPFAM" id="SSF110921">
    <property type="entry name" value="2-isopropylmalate synthase LeuA, allosteric (dimerisation) domain"/>
    <property type="match status" value="1"/>
</dbReference>
<comment type="cofactor">
    <cofactor evidence="10">
        <name>Mg(2+)</name>
        <dbReference type="ChEBI" id="CHEBI:18420"/>
    </cofactor>
</comment>
<keyword evidence="5 10" id="KW-0432">Leucine biosynthesis</keyword>
<organism evidence="12 13">
    <name type="scientific">Sulfurimonas denitrificans (strain ATCC 33889 / DSM 1251)</name>
    <name type="common">Thiomicrospira denitrificans (strain ATCC 33889 / DSM 1251)</name>
    <dbReference type="NCBI Taxonomy" id="326298"/>
    <lineage>
        <taxon>Bacteria</taxon>
        <taxon>Pseudomonadati</taxon>
        <taxon>Campylobacterota</taxon>
        <taxon>Epsilonproteobacteria</taxon>
        <taxon>Campylobacterales</taxon>
        <taxon>Sulfurimonadaceae</taxon>
        <taxon>Sulfurimonas</taxon>
    </lineage>
</organism>
<comment type="pathway">
    <text evidence="2 10">Amino-acid biosynthesis; L-leucine biosynthesis; L-leucine from 3-methyl-2-oxobutanoate: step 1/4.</text>
</comment>
<dbReference type="AlphaFoldDB" id="Q30PB7"/>
<proteinExistence type="inferred from homology"/>
<dbReference type="InterPro" id="IPR005668">
    <property type="entry name" value="IPM_Synthase"/>
</dbReference>
<feature type="binding site" evidence="10">
    <location>
        <position position="40"/>
    </location>
    <ligand>
        <name>Mg(2+)</name>
        <dbReference type="ChEBI" id="CHEBI:18420"/>
    </ligand>
</feature>
<evidence type="ECO:0000256" key="4">
    <source>
        <dbReference type="ARBA" id="ARBA00012973"/>
    </source>
</evidence>
<dbReference type="EMBL" id="CP000153">
    <property type="protein sequence ID" value="ABB45164.1"/>
    <property type="molecule type" value="Genomic_DNA"/>
</dbReference>
<dbReference type="PROSITE" id="PS50991">
    <property type="entry name" value="PYR_CT"/>
    <property type="match status" value="1"/>
</dbReference>
<keyword evidence="7 10" id="KW-0808">Transferase</keyword>
<evidence type="ECO:0000256" key="2">
    <source>
        <dbReference type="ARBA" id="ARBA00004689"/>
    </source>
</evidence>
<dbReference type="RefSeq" id="WP_011373504.1">
    <property type="nucleotide sequence ID" value="NC_007575.1"/>
</dbReference>
<dbReference type="KEGG" id="tdn:Suden_1890"/>
<dbReference type="Gene3D" id="3.30.160.270">
    <property type="match status" value="1"/>
</dbReference>
<evidence type="ECO:0000313" key="12">
    <source>
        <dbReference type="EMBL" id="ABB45164.1"/>
    </source>
</evidence>
<dbReference type="HAMAP" id="MF_00572">
    <property type="entry name" value="LeuA_type2"/>
    <property type="match status" value="1"/>
</dbReference>
<dbReference type="PANTHER" id="PTHR46911">
    <property type="match status" value="1"/>
</dbReference>
<dbReference type="GO" id="GO:0009098">
    <property type="term" value="P:L-leucine biosynthetic process"/>
    <property type="evidence" value="ECO:0007669"/>
    <property type="project" value="UniProtKB-UniRule"/>
</dbReference>
<accession>Q30PB7</accession>
<evidence type="ECO:0000256" key="7">
    <source>
        <dbReference type="ARBA" id="ARBA00022679"/>
    </source>
</evidence>
<dbReference type="eggNOG" id="COG0119">
    <property type="taxonomic scope" value="Bacteria"/>
</dbReference>
<feature type="binding site" evidence="10">
    <location>
        <position position="279"/>
    </location>
    <ligand>
        <name>Mg(2+)</name>
        <dbReference type="ChEBI" id="CHEBI:18420"/>
    </ligand>
</feature>
<dbReference type="SUPFAM" id="SSF89000">
    <property type="entry name" value="post-HMGL domain-like"/>
    <property type="match status" value="1"/>
</dbReference>
<name>Q30PB7_SULDN</name>
<dbReference type="OrthoDB" id="9803573at2"/>
<dbReference type="Pfam" id="PF08502">
    <property type="entry name" value="LeuA_dimer"/>
    <property type="match status" value="1"/>
</dbReference>
<dbReference type="Proteomes" id="UP000002714">
    <property type="component" value="Chromosome"/>
</dbReference>
<evidence type="ECO:0000256" key="1">
    <source>
        <dbReference type="ARBA" id="ARBA00000064"/>
    </source>
</evidence>
<dbReference type="SUPFAM" id="SSF51569">
    <property type="entry name" value="Aldolase"/>
    <property type="match status" value="1"/>
</dbReference>
<reference evidence="12 13" key="1">
    <citation type="journal article" date="2008" name="Appl. Environ. Microbiol.">
        <title>Genome of the epsilonproteobacterial chemolithoautotroph Sulfurimonas denitrificans.</title>
        <authorList>
            <person name="Sievert S.M."/>
            <person name="Scott K.M."/>
            <person name="Klotz M.G."/>
            <person name="Chain P.S.G."/>
            <person name="Hauser L.J."/>
            <person name="Hemp J."/>
            <person name="Huegler M."/>
            <person name="Land M."/>
            <person name="Lapidus A."/>
            <person name="Larimer F.W."/>
            <person name="Lucas S."/>
            <person name="Malfatti S.A."/>
            <person name="Meyer F."/>
            <person name="Paulsen I.T."/>
            <person name="Ren Q."/>
            <person name="Simon J."/>
            <person name="Bailey K."/>
            <person name="Diaz E."/>
            <person name="Fitzpatrick K.A."/>
            <person name="Glover B."/>
            <person name="Gwatney N."/>
            <person name="Korajkic A."/>
            <person name="Long A."/>
            <person name="Mobberley J.M."/>
            <person name="Pantry S.N."/>
            <person name="Pazder G."/>
            <person name="Peterson S."/>
            <person name="Quintanilla J.D."/>
            <person name="Sprinkle R."/>
            <person name="Stephens J."/>
            <person name="Thomas P."/>
            <person name="Vaughn R."/>
            <person name="Weber M.J."/>
            <person name="Wooten L.L."/>
        </authorList>
    </citation>
    <scope>NUCLEOTIDE SEQUENCE [LARGE SCALE GENOMIC DNA]</scope>
    <source>
        <strain evidence="13">ATCC 33889 / DSM 1251</strain>
    </source>
</reference>
<dbReference type="GO" id="GO:0003852">
    <property type="term" value="F:2-isopropylmalate synthase activity"/>
    <property type="evidence" value="ECO:0007669"/>
    <property type="project" value="UniProtKB-UniRule"/>
</dbReference>
<dbReference type="InterPro" id="IPR039371">
    <property type="entry name" value="LeuA_N_DRE-TIM"/>
</dbReference>
<dbReference type="InterPro" id="IPR013785">
    <property type="entry name" value="Aldolase_TIM"/>
</dbReference>
<evidence type="ECO:0000256" key="5">
    <source>
        <dbReference type="ARBA" id="ARBA00022430"/>
    </source>
</evidence>
<dbReference type="STRING" id="326298.Suden_1890"/>
<feature type="region of interest" description="Regulatory domain" evidence="10">
    <location>
        <begin position="438"/>
        <end position="552"/>
    </location>
</feature>
<dbReference type="InterPro" id="IPR002034">
    <property type="entry name" value="AIPM/Hcit_synth_CS"/>
</dbReference>
<comment type="subcellular location">
    <subcellularLocation>
        <location evidence="10">Cytoplasm</location>
    </subcellularLocation>
</comment>
<evidence type="ECO:0000256" key="6">
    <source>
        <dbReference type="ARBA" id="ARBA00022605"/>
    </source>
</evidence>
<dbReference type="InterPro" id="IPR054692">
    <property type="entry name" value="LeuA-like_post-cat"/>
</dbReference>
<dbReference type="PROSITE" id="PS00816">
    <property type="entry name" value="AIPM_HOMOCIT_SYNTH_2"/>
    <property type="match status" value="1"/>
</dbReference>
<dbReference type="GO" id="GO:0005737">
    <property type="term" value="C:cytoplasm"/>
    <property type="evidence" value="ECO:0007669"/>
    <property type="project" value="UniProtKB-SubCell"/>
</dbReference>
<comment type="catalytic activity">
    <reaction evidence="1 10">
        <text>3-methyl-2-oxobutanoate + acetyl-CoA + H2O = (2S)-2-isopropylmalate + CoA + H(+)</text>
        <dbReference type="Rhea" id="RHEA:21524"/>
        <dbReference type="ChEBI" id="CHEBI:1178"/>
        <dbReference type="ChEBI" id="CHEBI:11851"/>
        <dbReference type="ChEBI" id="CHEBI:15377"/>
        <dbReference type="ChEBI" id="CHEBI:15378"/>
        <dbReference type="ChEBI" id="CHEBI:57287"/>
        <dbReference type="ChEBI" id="CHEBI:57288"/>
        <dbReference type="EC" id="2.3.3.13"/>
    </reaction>
</comment>
<comment type="subunit">
    <text evidence="10">Homodimer.</text>
</comment>
<dbReference type="HOGENOM" id="CLU_004588_3_0_7"/>
<dbReference type="InterPro" id="IPR013709">
    <property type="entry name" value="2-isopropylmalate_synth_dimer"/>
</dbReference>
<keyword evidence="6 10" id="KW-0028">Amino-acid biosynthesis</keyword>
<dbReference type="GO" id="GO:0000287">
    <property type="term" value="F:magnesium ion binding"/>
    <property type="evidence" value="ECO:0007669"/>
    <property type="project" value="UniProtKB-UniRule"/>
</dbReference>
<dbReference type="Pfam" id="PF00682">
    <property type="entry name" value="HMGL-like"/>
    <property type="match status" value="1"/>
</dbReference>
<protein>
    <recommendedName>
        <fullName evidence="4 10">2-isopropylmalate synthase</fullName>
        <ecNumber evidence="4 10">2.3.3.13</ecNumber>
    </recommendedName>
    <alternativeName>
        <fullName evidence="10">Alpha-IPM synthase</fullName>
    </alternativeName>
    <alternativeName>
        <fullName evidence="10">Alpha-isopropylmalate synthase</fullName>
    </alternativeName>
</protein>
<evidence type="ECO:0000256" key="9">
    <source>
        <dbReference type="ARBA" id="ARBA00023304"/>
    </source>
</evidence>
<dbReference type="CDD" id="cd07942">
    <property type="entry name" value="DRE_TIM_LeuA"/>
    <property type="match status" value="1"/>
</dbReference>
<evidence type="ECO:0000256" key="3">
    <source>
        <dbReference type="ARBA" id="ARBA00009767"/>
    </source>
</evidence>
<dbReference type="InterPro" id="IPR036230">
    <property type="entry name" value="LeuA_allosteric_dom_sf"/>
</dbReference>
<evidence type="ECO:0000259" key="11">
    <source>
        <dbReference type="PROSITE" id="PS50991"/>
    </source>
</evidence>
<feature type="domain" description="Pyruvate carboxyltransferase" evidence="11">
    <location>
        <begin position="31"/>
        <end position="304"/>
    </location>
</feature>
<comment type="function">
    <text evidence="10">Catalyzes the condensation of the acetyl group of acetyl-CoA with 3-methyl-2-oxobutanoate (2-ketoisovalerate) to form 3-carboxy-3-hydroxy-4-methylpentanoate (2-isopropylmalate).</text>
</comment>
<dbReference type="Gene3D" id="3.20.20.70">
    <property type="entry name" value="Aldolase class I"/>
    <property type="match status" value="1"/>
</dbReference>
<keyword evidence="13" id="KW-1185">Reference proteome</keyword>
<dbReference type="SMART" id="SM00917">
    <property type="entry name" value="LeuA_dimer"/>
    <property type="match status" value="1"/>
</dbReference>
<gene>
    <name evidence="10" type="primary">leuA</name>
    <name evidence="12" type="ordered locus">Suden_1890</name>
</gene>
<dbReference type="EC" id="2.3.3.13" evidence="4 10"/>
<dbReference type="NCBIfam" id="NF002991">
    <property type="entry name" value="PRK03739.1"/>
    <property type="match status" value="1"/>
</dbReference>